<dbReference type="PANTHER" id="PTHR37694:SF1">
    <property type="entry name" value="SLR8022 PROTEIN"/>
    <property type="match status" value="1"/>
</dbReference>
<name>A0A383TUB9_9FLAO</name>
<reference evidence="1 2" key="1">
    <citation type="submission" date="2018-09" db="EMBL/GenBank/DDBJ databases">
        <authorList>
            <consortium name="Pathogen Informatics"/>
        </authorList>
    </citation>
    <scope>NUCLEOTIDE SEQUENCE [LARGE SCALE GENOMIC DNA]</scope>
    <source>
        <strain evidence="1 2">OH-22767</strain>
    </source>
</reference>
<sequence length="113" mass="12854">MKTSSLIQNIEYNAEKPKVELLLDTEFTKEIRILLKAGQVMKEHQTPYPIVVELFEGKVDFGVEDEIHHLTKGDILTLSGKVPHDLKALEDSIVRLTLSKGDKIERVKEVSEK</sequence>
<evidence type="ECO:0000313" key="1">
    <source>
        <dbReference type="EMBL" id="SZD71272.1"/>
    </source>
</evidence>
<dbReference type="Proteomes" id="UP000262142">
    <property type="component" value="Unassembled WGS sequence"/>
</dbReference>
<dbReference type="EMBL" id="UNSC01000001">
    <property type="protein sequence ID" value="SZD71272.1"/>
    <property type="molecule type" value="Genomic_DNA"/>
</dbReference>
<dbReference type="AlphaFoldDB" id="A0A383TUB9"/>
<protein>
    <recommendedName>
        <fullName evidence="3">Cupin domain</fullName>
    </recommendedName>
</protein>
<keyword evidence="2" id="KW-1185">Reference proteome</keyword>
<organism evidence="1 2">
    <name type="scientific">Candidatus Ornithobacterium hominis</name>
    <dbReference type="NCBI Taxonomy" id="2497989"/>
    <lineage>
        <taxon>Bacteria</taxon>
        <taxon>Pseudomonadati</taxon>
        <taxon>Bacteroidota</taxon>
        <taxon>Flavobacteriia</taxon>
        <taxon>Flavobacteriales</taxon>
        <taxon>Weeksellaceae</taxon>
        <taxon>Ornithobacterium</taxon>
    </lineage>
</organism>
<gene>
    <name evidence="1" type="ORF">SAMEA104719789_00368</name>
</gene>
<dbReference type="InterPro" id="IPR014710">
    <property type="entry name" value="RmlC-like_jellyroll"/>
</dbReference>
<evidence type="ECO:0000313" key="2">
    <source>
        <dbReference type="Proteomes" id="UP000262142"/>
    </source>
</evidence>
<dbReference type="PANTHER" id="PTHR37694">
    <property type="entry name" value="SLR8022 PROTEIN"/>
    <property type="match status" value="1"/>
</dbReference>
<accession>A0A383TUB9</accession>
<evidence type="ECO:0008006" key="3">
    <source>
        <dbReference type="Google" id="ProtNLM"/>
    </source>
</evidence>
<dbReference type="InterPro" id="IPR011051">
    <property type="entry name" value="RmlC_Cupin_sf"/>
</dbReference>
<proteinExistence type="predicted"/>
<dbReference type="Gene3D" id="2.60.120.10">
    <property type="entry name" value="Jelly Rolls"/>
    <property type="match status" value="1"/>
</dbReference>
<dbReference type="OrthoDB" id="997205at2"/>
<dbReference type="RefSeq" id="WP_119058885.1">
    <property type="nucleotide sequence ID" value="NZ_UNSC01000001.1"/>
</dbReference>
<dbReference type="SUPFAM" id="SSF51182">
    <property type="entry name" value="RmlC-like cupins"/>
    <property type="match status" value="1"/>
</dbReference>